<feature type="compositionally biased region" description="Basic residues" evidence="1">
    <location>
        <begin position="28"/>
        <end position="46"/>
    </location>
</feature>
<proteinExistence type="predicted"/>
<protein>
    <submittedName>
        <fullName evidence="2">Uncharacterized protein</fullName>
    </submittedName>
</protein>
<reference evidence="2 3" key="1">
    <citation type="journal article" date="2015" name="Genome Biol. Evol.">
        <title>The genome of winter moth (Operophtera brumata) provides a genomic perspective on sexual dimorphism and phenology.</title>
        <authorList>
            <person name="Derks M.F."/>
            <person name="Smit S."/>
            <person name="Salis L."/>
            <person name="Schijlen E."/>
            <person name="Bossers A."/>
            <person name="Mateman C."/>
            <person name="Pijl A.S."/>
            <person name="de Ridder D."/>
            <person name="Groenen M.A."/>
            <person name="Visser M.E."/>
            <person name="Megens H.J."/>
        </authorList>
    </citation>
    <scope>NUCLEOTIDE SEQUENCE [LARGE SCALE GENOMIC DNA]</scope>
    <source>
        <strain evidence="2">WM2013NL</strain>
        <tissue evidence="2">Head and thorax</tissue>
    </source>
</reference>
<accession>A0A0L7L8C2</accession>
<dbReference type="AlphaFoldDB" id="A0A0L7L8C2"/>
<feature type="region of interest" description="Disordered" evidence="1">
    <location>
        <begin position="341"/>
        <end position="360"/>
    </location>
</feature>
<dbReference type="EMBL" id="JTDY01002362">
    <property type="protein sequence ID" value="KOB71579.1"/>
    <property type="molecule type" value="Genomic_DNA"/>
</dbReference>
<feature type="region of interest" description="Disordered" evidence="1">
    <location>
        <begin position="286"/>
        <end position="330"/>
    </location>
</feature>
<evidence type="ECO:0000256" key="1">
    <source>
        <dbReference type="SAM" id="MobiDB-lite"/>
    </source>
</evidence>
<feature type="region of interest" description="Disordered" evidence="1">
    <location>
        <begin position="1"/>
        <end position="65"/>
    </location>
</feature>
<comment type="caution">
    <text evidence="2">The sequence shown here is derived from an EMBL/GenBank/DDBJ whole genome shotgun (WGS) entry which is preliminary data.</text>
</comment>
<evidence type="ECO:0000313" key="2">
    <source>
        <dbReference type="EMBL" id="KOB71579.1"/>
    </source>
</evidence>
<sequence>MNFGESSGDCSSGAQENGASGSSDSERPHKKARYPWQIKGKHHLKKQTNQPTESPSFAPAEPEILTPSPESVIAPITVPFSNTIPIDSSRTSLQIEVKPNTNKHPSHPRHGHVMPLFSPTDLMPPLPLETVISLAETMLLNSEIDGNTVSRHEVKHEQNQNTRAGPCTMSARDVRRLKRQEDRCISRWQAAQIVKGCFDNTINRVLESWMNAPAPTEDRFLAMDFVRMMNDIPPSDDNVENEGILMAINAHGLQNVAGVPAVAGIPAIAPSGQLARTLASNIPICEDSDSSDRSEDFEIPTERACSPWPTGEQSTLNADENQQSTDETDNCEYPWRQIHESRNSLQPEPYQYFDNNRPPNGEDYNEYEFINSAVIQAIKSKGLMAAGTDFG</sequence>
<dbReference type="Proteomes" id="UP000037510">
    <property type="component" value="Unassembled WGS sequence"/>
</dbReference>
<keyword evidence="3" id="KW-1185">Reference proteome</keyword>
<gene>
    <name evidence="2" type="ORF">OBRU01_13751</name>
</gene>
<organism evidence="2 3">
    <name type="scientific">Operophtera brumata</name>
    <name type="common">Winter moth</name>
    <name type="synonym">Phalaena brumata</name>
    <dbReference type="NCBI Taxonomy" id="104452"/>
    <lineage>
        <taxon>Eukaryota</taxon>
        <taxon>Metazoa</taxon>
        <taxon>Ecdysozoa</taxon>
        <taxon>Arthropoda</taxon>
        <taxon>Hexapoda</taxon>
        <taxon>Insecta</taxon>
        <taxon>Pterygota</taxon>
        <taxon>Neoptera</taxon>
        <taxon>Endopterygota</taxon>
        <taxon>Lepidoptera</taxon>
        <taxon>Glossata</taxon>
        <taxon>Ditrysia</taxon>
        <taxon>Geometroidea</taxon>
        <taxon>Geometridae</taxon>
        <taxon>Larentiinae</taxon>
        <taxon>Operophtera</taxon>
    </lineage>
</organism>
<feature type="compositionally biased region" description="Polar residues" evidence="1">
    <location>
        <begin position="311"/>
        <end position="325"/>
    </location>
</feature>
<evidence type="ECO:0000313" key="3">
    <source>
        <dbReference type="Proteomes" id="UP000037510"/>
    </source>
</evidence>
<feature type="compositionally biased region" description="Polar residues" evidence="1">
    <location>
        <begin position="1"/>
        <end position="23"/>
    </location>
</feature>
<name>A0A0L7L8C2_OPEBR</name>